<keyword evidence="1" id="KW-1133">Transmembrane helix</keyword>
<accession>A0A6J3MEQ3</accession>
<evidence type="ECO:0000313" key="2">
    <source>
        <dbReference type="Proteomes" id="UP000504637"/>
    </source>
</evidence>
<protein>
    <submittedName>
        <fullName evidence="3">Uncharacterized protein</fullName>
    </submittedName>
</protein>
<keyword evidence="1" id="KW-0812">Transmembrane</keyword>
<keyword evidence="2" id="KW-1185">Reference proteome</keyword>
<name>A0A6J3MEQ3_9PEZI</name>
<proteinExistence type="predicted"/>
<dbReference type="AlphaFoldDB" id="A0A6J3MEQ3"/>
<reference evidence="3" key="1">
    <citation type="submission" date="2020-01" db="EMBL/GenBank/DDBJ databases">
        <authorList>
            <consortium name="DOE Joint Genome Institute"/>
            <person name="Haridas S."/>
            <person name="Albert R."/>
            <person name="Binder M."/>
            <person name="Bloem J."/>
            <person name="Labutti K."/>
            <person name="Salamov A."/>
            <person name="Andreopoulos B."/>
            <person name="Baker S.E."/>
            <person name="Barry K."/>
            <person name="Bills G."/>
            <person name="Bluhm B.H."/>
            <person name="Cannon C."/>
            <person name="Castanera R."/>
            <person name="Culley D.E."/>
            <person name="Daum C."/>
            <person name="Ezra D."/>
            <person name="Gonzalez J.B."/>
            <person name="Henrissat B."/>
            <person name="Kuo A."/>
            <person name="Liang C."/>
            <person name="Lipzen A."/>
            <person name="Lutzoni F."/>
            <person name="Magnuson J."/>
            <person name="Mondo S."/>
            <person name="Nolan M."/>
            <person name="Ohm R."/>
            <person name="Pangilinan J."/>
            <person name="Park H.-J."/>
            <person name="Ramirez L."/>
            <person name="Alfaro M."/>
            <person name="Sun H."/>
            <person name="Tritt A."/>
            <person name="Yoshinaga Y."/>
            <person name="Zwiers L.-H."/>
            <person name="Turgeon B.G."/>
            <person name="Goodwin S.B."/>
            <person name="Spatafora J.W."/>
            <person name="Crous P.W."/>
            <person name="Grigoriev I.V."/>
        </authorList>
    </citation>
    <scope>NUCLEOTIDE SEQUENCE</scope>
    <source>
        <strain evidence="3">CBS 342.82</strain>
    </source>
</reference>
<reference evidence="3" key="3">
    <citation type="submission" date="2025-08" db="UniProtKB">
        <authorList>
            <consortium name="RefSeq"/>
        </authorList>
    </citation>
    <scope>IDENTIFICATION</scope>
    <source>
        <strain evidence="3">CBS 342.82</strain>
    </source>
</reference>
<evidence type="ECO:0000313" key="3">
    <source>
        <dbReference type="RefSeq" id="XP_033463130.1"/>
    </source>
</evidence>
<dbReference type="Proteomes" id="UP000504637">
    <property type="component" value="Unplaced"/>
</dbReference>
<evidence type="ECO:0000256" key="1">
    <source>
        <dbReference type="SAM" id="Phobius"/>
    </source>
</evidence>
<organism evidence="3">
    <name type="scientific">Dissoconium aciculare CBS 342.82</name>
    <dbReference type="NCBI Taxonomy" id="1314786"/>
    <lineage>
        <taxon>Eukaryota</taxon>
        <taxon>Fungi</taxon>
        <taxon>Dikarya</taxon>
        <taxon>Ascomycota</taxon>
        <taxon>Pezizomycotina</taxon>
        <taxon>Dothideomycetes</taxon>
        <taxon>Dothideomycetidae</taxon>
        <taxon>Mycosphaerellales</taxon>
        <taxon>Dissoconiaceae</taxon>
        <taxon>Dissoconium</taxon>
    </lineage>
</organism>
<feature type="transmembrane region" description="Helical" evidence="1">
    <location>
        <begin position="108"/>
        <end position="132"/>
    </location>
</feature>
<dbReference type="RefSeq" id="XP_033463130.1">
    <property type="nucleotide sequence ID" value="XM_033598863.1"/>
</dbReference>
<reference evidence="3" key="2">
    <citation type="submission" date="2020-04" db="EMBL/GenBank/DDBJ databases">
        <authorList>
            <consortium name="NCBI Genome Project"/>
        </authorList>
    </citation>
    <scope>NUCLEOTIDE SEQUENCE</scope>
    <source>
        <strain evidence="3">CBS 342.82</strain>
    </source>
</reference>
<dbReference type="GeneID" id="54356662"/>
<sequence length="170" mass="18947">MRAAQAPLALALINARIQLASKKGIKHDRGPFLALGTFPCLSTFLTLVTSAHRFVWVCEGVCVCFSKGCRLLGGVCRSPRARASVRPHVRSTRESLPSPPTRSGPFKWTFWGFKGLTIATAITLSLVWFIILENDKMIRSLLVDSCQHDHHRKSRSRQEQVQSRVCFSVG</sequence>
<keyword evidence="1" id="KW-0472">Membrane</keyword>
<gene>
    <name evidence="3" type="ORF">K489DRAFT_106402</name>
</gene>